<name>A0A5A9PQJ4_9TELE</name>
<dbReference type="AlphaFoldDB" id="A0A5A9PQJ4"/>
<keyword evidence="2" id="KW-1185">Reference proteome</keyword>
<accession>A0A5A9PQJ4</accession>
<dbReference type="EMBL" id="SOYY01000003">
    <property type="protein sequence ID" value="KAA0723421.1"/>
    <property type="molecule type" value="Genomic_DNA"/>
</dbReference>
<organism evidence="1 2">
    <name type="scientific">Triplophysa tibetana</name>
    <dbReference type="NCBI Taxonomy" id="1572043"/>
    <lineage>
        <taxon>Eukaryota</taxon>
        <taxon>Metazoa</taxon>
        <taxon>Chordata</taxon>
        <taxon>Craniata</taxon>
        <taxon>Vertebrata</taxon>
        <taxon>Euteleostomi</taxon>
        <taxon>Actinopterygii</taxon>
        <taxon>Neopterygii</taxon>
        <taxon>Teleostei</taxon>
        <taxon>Ostariophysi</taxon>
        <taxon>Cypriniformes</taxon>
        <taxon>Nemacheilidae</taxon>
        <taxon>Triplophysa</taxon>
    </lineage>
</organism>
<proteinExistence type="predicted"/>
<sequence length="158" mass="17515">MYYCRAPGARSRVFRPQHNGEDRPQHGREDWLPLVPSLRHGMLSLSSPPVRFGRSQFLISRLPCAKGTSMDPLNPAAGTTSWMLLVLSSMSMFPVRLQDALPCSCSDIIPHAPSHSRTNFIQAQAEEEICAAVGSGQAPLTRALLYKQLHSYLSRDDP</sequence>
<evidence type="ECO:0000313" key="2">
    <source>
        <dbReference type="Proteomes" id="UP000324632"/>
    </source>
</evidence>
<protein>
    <submittedName>
        <fullName evidence="1">Uncharacterized protein</fullName>
    </submittedName>
</protein>
<evidence type="ECO:0000313" key="1">
    <source>
        <dbReference type="EMBL" id="KAA0723421.1"/>
    </source>
</evidence>
<reference evidence="1 2" key="1">
    <citation type="journal article" date="2019" name="Mol. Ecol. Resour.">
        <title>Chromosome-level genome assembly of Triplophysa tibetana, a fish adapted to the harsh high-altitude environment of the Tibetan Plateau.</title>
        <authorList>
            <person name="Yang X."/>
            <person name="Liu H."/>
            <person name="Ma Z."/>
            <person name="Zou Y."/>
            <person name="Zou M."/>
            <person name="Mao Y."/>
            <person name="Li X."/>
            <person name="Wang H."/>
            <person name="Chen T."/>
            <person name="Wang W."/>
            <person name="Yang R."/>
        </authorList>
    </citation>
    <scope>NUCLEOTIDE SEQUENCE [LARGE SCALE GENOMIC DNA]</scope>
    <source>
        <strain evidence="1">TTIB1903HZAU</strain>
        <tissue evidence="1">Muscle</tissue>
    </source>
</reference>
<gene>
    <name evidence="1" type="ORF">E1301_Tti012644</name>
</gene>
<comment type="caution">
    <text evidence="1">The sequence shown here is derived from an EMBL/GenBank/DDBJ whole genome shotgun (WGS) entry which is preliminary data.</text>
</comment>
<dbReference type="Proteomes" id="UP000324632">
    <property type="component" value="Chromosome 3"/>
</dbReference>